<keyword evidence="2" id="KW-0288">FMN</keyword>
<proteinExistence type="predicted"/>
<dbReference type="NCBIfam" id="TIGR04021">
    <property type="entry name" value="LLM_DMSO2_sfnG"/>
    <property type="match status" value="1"/>
</dbReference>
<comment type="caution">
    <text evidence="7">The sequence shown here is derived from an EMBL/GenBank/DDBJ whole genome shotgun (WGS) entry which is preliminary data.</text>
</comment>
<dbReference type="CDD" id="cd01094">
    <property type="entry name" value="Alkanesulfonate_monoxygenase"/>
    <property type="match status" value="1"/>
</dbReference>
<dbReference type="GeneID" id="67011963"/>
<reference evidence="7" key="1">
    <citation type="submission" date="2021-05" db="EMBL/GenBank/DDBJ databases">
        <authorList>
            <person name="Stam R."/>
        </authorList>
    </citation>
    <scope>NUCLEOTIDE SEQUENCE</scope>
    <source>
        <strain evidence="7">CS162</strain>
    </source>
</reference>
<dbReference type="PANTHER" id="PTHR42847:SF4">
    <property type="entry name" value="ALKANESULFONATE MONOOXYGENASE-RELATED"/>
    <property type="match status" value="1"/>
</dbReference>
<evidence type="ECO:0000259" key="6">
    <source>
        <dbReference type="Pfam" id="PF00296"/>
    </source>
</evidence>
<dbReference type="InterPro" id="IPR011251">
    <property type="entry name" value="Luciferase-like_dom"/>
</dbReference>
<evidence type="ECO:0000256" key="5">
    <source>
        <dbReference type="SAM" id="MobiDB-lite"/>
    </source>
</evidence>
<dbReference type="InterPro" id="IPR024014">
    <property type="entry name" value="DMSO2_SphG"/>
</dbReference>
<dbReference type="Pfam" id="PF00296">
    <property type="entry name" value="Bac_luciferase"/>
    <property type="match status" value="1"/>
</dbReference>
<evidence type="ECO:0000313" key="7">
    <source>
        <dbReference type="EMBL" id="CAG5186671.1"/>
    </source>
</evidence>
<feature type="domain" description="Luciferase-like" evidence="6">
    <location>
        <begin position="63"/>
        <end position="355"/>
    </location>
</feature>
<protein>
    <recommendedName>
        <fullName evidence="6">Luciferase-like domain-containing protein</fullName>
    </recommendedName>
</protein>
<evidence type="ECO:0000256" key="4">
    <source>
        <dbReference type="ARBA" id="ARBA00023033"/>
    </source>
</evidence>
<dbReference type="PANTHER" id="PTHR42847">
    <property type="entry name" value="ALKANESULFONATE MONOOXYGENASE"/>
    <property type="match status" value="1"/>
</dbReference>
<keyword evidence="1" id="KW-0285">Flavoprotein</keyword>
<dbReference type="Proteomes" id="UP000676310">
    <property type="component" value="Unassembled WGS sequence"/>
</dbReference>
<dbReference type="AlphaFoldDB" id="A0A8J2IC97"/>
<evidence type="ECO:0000256" key="2">
    <source>
        <dbReference type="ARBA" id="ARBA00022643"/>
    </source>
</evidence>
<accession>A0A8J2IC97</accession>
<dbReference type="InterPro" id="IPR036661">
    <property type="entry name" value="Luciferase-like_sf"/>
</dbReference>
<dbReference type="EMBL" id="CAJRGZ010000030">
    <property type="protein sequence ID" value="CAG5186671.1"/>
    <property type="molecule type" value="Genomic_DNA"/>
</dbReference>
<dbReference type="GO" id="GO:0046306">
    <property type="term" value="P:alkanesulfonate catabolic process"/>
    <property type="evidence" value="ECO:0007669"/>
    <property type="project" value="TreeGrafter"/>
</dbReference>
<evidence type="ECO:0000313" key="8">
    <source>
        <dbReference type="Proteomes" id="UP000676310"/>
    </source>
</evidence>
<keyword evidence="3" id="KW-0560">Oxidoreductase</keyword>
<dbReference type="InterPro" id="IPR050172">
    <property type="entry name" value="SsuD_RutA_monooxygenase"/>
</dbReference>
<evidence type="ECO:0000256" key="3">
    <source>
        <dbReference type="ARBA" id="ARBA00023002"/>
    </source>
</evidence>
<dbReference type="OrthoDB" id="2558704at2759"/>
<keyword evidence="8" id="KW-1185">Reference proteome</keyword>
<organism evidence="7 8">
    <name type="scientific">Alternaria atra</name>
    <dbReference type="NCBI Taxonomy" id="119953"/>
    <lineage>
        <taxon>Eukaryota</taxon>
        <taxon>Fungi</taxon>
        <taxon>Dikarya</taxon>
        <taxon>Ascomycota</taxon>
        <taxon>Pezizomycotina</taxon>
        <taxon>Dothideomycetes</taxon>
        <taxon>Pleosporomycetidae</taxon>
        <taxon>Pleosporales</taxon>
        <taxon>Pleosporineae</taxon>
        <taxon>Pleosporaceae</taxon>
        <taxon>Alternaria</taxon>
        <taxon>Alternaria sect. Ulocladioides</taxon>
    </lineage>
</organism>
<dbReference type="Gene3D" id="3.20.20.30">
    <property type="entry name" value="Luciferase-like domain"/>
    <property type="match status" value="1"/>
</dbReference>
<dbReference type="GO" id="GO:0008726">
    <property type="term" value="F:alkanesulfonate monooxygenase activity"/>
    <property type="evidence" value="ECO:0007669"/>
    <property type="project" value="TreeGrafter"/>
</dbReference>
<name>A0A8J2IC97_9PLEO</name>
<sequence>MSQRKRQKTVIDGTSANGTNGHPKRTSDAYTPTEQLDLNQDPDRLLFAYWVPNVSGGLVVSKIAQKTNWDLSSNVRYAKTAEVYGFEYALTQIRFTASYGAENQHESVSFSQALLHNTERIKLIAAILPGPWNPTVAAKQIASIDNYTNGRIAVNIVSGWNKSEFTSIGQWWLEHAERYRRSNEFIRALKGIWTAGEEGFTFGGDFKPHPEIFQGGNSDDARNNGAEVSDWYFMNGNDLDGFREQIADVKERARKAGREGKVRFAVNGFVIIRETEEEAIRVLKEIQGKADTEAVEAFREAVQQAGASTGNKKGMWADSKLEDLVQYNDGFKTKLIGTKEQIADRILLLKSLGVNLVLTAHLHYEEDIERFGKEVLPLVRKLEAAGRGKDVEDEIRRTGDIYRKS</sequence>
<evidence type="ECO:0000256" key="1">
    <source>
        <dbReference type="ARBA" id="ARBA00022630"/>
    </source>
</evidence>
<feature type="region of interest" description="Disordered" evidence="5">
    <location>
        <begin position="1"/>
        <end position="35"/>
    </location>
</feature>
<gene>
    <name evidence="7" type="ORF">ALTATR162_LOCUS11666</name>
</gene>
<dbReference type="RefSeq" id="XP_043175243.1">
    <property type="nucleotide sequence ID" value="XM_043319308.1"/>
</dbReference>
<keyword evidence="4" id="KW-0503">Monooxygenase</keyword>
<dbReference type="SUPFAM" id="SSF51679">
    <property type="entry name" value="Bacterial luciferase-like"/>
    <property type="match status" value="1"/>
</dbReference>